<accession>A0A9P4MNF6</accession>
<dbReference type="PANTHER" id="PTHR36681">
    <property type="entry name" value="NUCLEAR GTPASE, GERMINAL CENTER-ASSOCIATED, TANDEM DUPLICATE 3"/>
    <property type="match status" value="1"/>
</dbReference>
<feature type="domain" description="Dynamin N-terminal" evidence="2">
    <location>
        <begin position="195"/>
        <end position="263"/>
    </location>
</feature>
<protein>
    <recommendedName>
        <fullName evidence="2">Dynamin N-terminal domain-containing protein</fullName>
    </recommendedName>
</protein>
<evidence type="ECO:0000256" key="1">
    <source>
        <dbReference type="SAM" id="MobiDB-lite"/>
    </source>
</evidence>
<gene>
    <name evidence="3" type="ORF">K461DRAFT_303559</name>
</gene>
<feature type="region of interest" description="Disordered" evidence="1">
    <location>
        <begin position="299"/>
        <end position="350"/>
    </location>
</feature>
<proteinExistence type="predicted"/>
<keyword evidence="4" id="KW-1185">Reference proteome</keyword>
<dbReference type="SUPFAM" id="SSF52540">
    <property type="entry name" value="P-loop containing nucleoside triphosphate hydrolases"/>
    <property type="match status" value="1"/>
</dbReference>
<reference evidence="3" key="1">
    <citation type="journal article" date="2020" name="Stud. Mycol.">
        <title>101 Dothideomycetes genomes: a test case for predicting lifestyles and emergence of pathogens.</title>
        <authorList>
            <person name="Haridas S."/>
            <person name="Albert R."/>
            <person name="Binder M."/>
            <person name="Bloem J."/>
            <person name="Labutti K."/>
            <person name="Salamov A."/>
            <person name="Andreopoulos B."/>
            <person name="Baker S."/>
            <person name="Barry K."/>
            <person name="Bills G."/>
            <person name="Bluhm B."/>
            <person name="Cannon C."/>
            <person name="Castanera R."/>
            <person name="Culley D."/>
            <person name="Daum C."/>
            <person name="Ezra D."/>
            <person name="Gonzalez J."/>
            <person name="Henrissat B."/>
            <person name="Kuo A."/>
            <person name="Liang C."/>
            <person name="Lipzen A."/>
            <person name="Lutzoni F."/>
            <person name="Magnuson J."/>
            <person name="Mondo S."/>
            <person name="Nolan M."/>
            <person name="Ohm R."/>
            <person name="Pangilinan J."/>
            <person name="Park H.-J."/>
            <person name="Ramirez L."/>
            <person name="Alfaro M."/>
            <person name="Sun H."/>
            <person name="Tritt A."/>
            <person name="Yoshinaga Y."/>
            <person name="Zwiers L.-H."/>
            <person name="Turgeon B."/>
            <person name="Goodwin S."/>
            <person name="Spatafora J."/>
            <person name="Crous P."/>
            <person name="Grigoriev I."/>
        </authorList>
    </citation>
    <scope>NUCLEOTIDE SEQUENCE</scope>
    <source>
        <strain evidence="3">CBS 260.36</strain>
    </source>
</reference>
<evidence type="ECO:0000313" key="3">
    <source>
        <dbReference type="EMBL" id="KAF2156179.1"/>
    </source>
</evidence>
<comment type="caution">
    <text evidence="3">The sequence shown here is derived from an EMBL/GenBank/DDBJ whole genome shotgun (WGS) entry which is preliminary data.</text>
</comment>
<sequence length="1072" mass="119589">MKFVKRHVQSSSVHCQASLHLLSTPLVFLRSPPKYSLLHCSVSAHSLPASHLCSFTAARYPLLLLPSRTKQTAVITVMESQSNRRSLSDASDGGMQHQRTATGEIPSTLCTTSYSGLPVEHFTLGEPYNYAIHEALPAIPSTHPKFQEGEKLIVDVVDKVTQLVPPGEIRDGELASLITELQGMRDIDYGQPLKIGVVGDTGSGKSSFINALLGQPALATEGDSGSSCTQIVTEYIDAGANHMGFQAEIKFKDRKSIDRDIRKHFLAYLKCRPRRKGRRGRATPAADEEYEEFLGIVEEASEDEDFDTGDEAVPDESDGENDDADDEDYEDEPDDEEGSADTEDDEGKASKREHFKTAQEFLMQLLSTDLGFEDEEGLEKMMLPLSPETCQNTIVNLQKQVHKRMRKMLVSQSGNLLVERMDLGSLTAATRPFTESQPAGVEAFWPIVESVRISLGSPLLRQGMAVGDCPGLSDTNLARRQNTQKYLQGCSIILVMGAIDRILDSPSVERYLTYYVPQVGVANVILIPTKCDAAKHNPTGRGVTQAEVDVLKKLEEVFNIAKQKWRTEIGVSRNQKATLRQQMKDAERVLLQGRIRLRNKAVIQEARRQYRDQRGRCRQQLTVIPISSEIHGQYVSGETEDSTPILSICEDGIASVRSALCTVTRKKRVPAAQHHLESVLRRAINRLQLALDVSLNERIAVVFDVIELHHDKSTETALSHRIEMSKVLREIILPPLKELLMDPRGDVVIGLRSRVEDWKKIYYSGKTMPAFERKFGVHRPSYRNEVSDLNQEIVALFKQTLADLVQELSPALETHKVEVLEEGLGVIEELRTALSTNDDLQSFDMQTFWKNFDITEAEFHSNSAAFFDKFVHAVHQATMRVVSADTGTAFNRGVRASFRSALSAPVTGKGITLQRYNHLYDALRGQRTPGPFDAMLTELSDDLIKLMTEQHRELIAMMQAPFVSIRQDLELKFGKRGALTFVDHALRAELKAGFSQVAGGVWNMLAQARACLDMAVWSTNQVEEPTIPQMKEQQAPEIAREGERQQQVAREVATTGVTEALEVVVIKHEPVE</sequence>
<evidence type="ECO:0000259" key="2">
    <source>
        <dbReference type="Pfam" id="PF00350"/>
    </source>
</evidence>
<dbReference type="EMBL" id="ML996082">
    <property type="protein sequence ID" value="KAF2156179.1"/>
    <property type="molecule type" value="Genomic_DNA"/>
</dbReference>
<dbReference type="OrthoDB" id="5427350at2759"/>
<name>A0A9P4MNF6_9PEZI</name>
<dbReference type="Proteomes" id="UP000799439">
    <property type="component" value="Unassembled WGS sequence"/>
</dbReference>
<dbReference type="InterPro" id="IPR045063">
    <property type="entry name" value="Dynamin_N"/>
</dbReference>
<feature type="compositionally biased region" description="Acidic residues" evidence="1">
    <location>
        <begin position="299"/>
        <end position="346"/>
    </location>
</feature>
<dbReference type="InterPro" id="IPR027417">
    <property type="entry name" value="P-loop_NTPase"/>
</dbReference>
<dbReference type="PANTHER" id="PTHR36681:SF3">
    <property type="entry name" value="NUCLEAR GTPASE, GERMINAL CENTER-ASSOCIATED, TANDEM DUPLICATE 3"/>
    <property type="match status" value="1"/>
</dbReference>
<evidence type="ECO:0000313" key="4">
    <source>
        <dbReference type="Proteomes" id="UP000799439"/>
    </source>
</evidence>
<feature type="region of interest" description="Disordered" evidence="1">
    <location>
        <begin position="81"/>
        <end position="102"/>
    </location>
</feature>
<organism evidence="3 4">
    <name type="scientific">Myriangium duriaei CBS 260.36</name>
    <dbReference type="NCBI Taxonomy" id="1168546"/>
    <lineage>
        <taxon>Eukaryota</taxon>
        <taxon>Fungi</taxon>
        <taxon>Dikarya</taxon>
        <taxon>Ascomycota</taxon>
        <taxon>Pezizomycotina</taxon>
        <taxon>Dothideomycetes</taxon>
        <taxon>Dothideomycetidae</taxon>
        <taxon>Myriangiales</taxon>
        <taxon>Myriangiaceae</taxon>
        <taxon>Myriangium</taxon>
    </lineage>
</organism>
<dbReference type="Pfam" id="PF00350">
    <property type="entry name" value="Dynamin_N"/>
    <property type="match status" value="1"/>
</dbReference>
<dbReference type="Gene3D" id="3.40.50.300">
    <property type="entry name" value="P-loop containing nucleotide triphosphate hydrolases"/>
    <property type="match status" value="1"/>
</dbReference>
<dbReference type="AlphaFoldDB" id="A0A9P4MNF6"/>